<comment type="cofactor">
    <cofactor evidence="2 11">
        <name>Mg(2+)</name>
        <dbReference type="ChEBI" id="CHEBI:18420"/>
    </cofactor>
</comment>
<dbReference type="HAMAP" id="MF_00228">
    <property type="entry name" value="Thz_kinase"/>
    <property type="match status" value="1"/>
</dbReference>
<comment type="similarity">
    <text evidence="11">Belongs to the Thz kinase family.</text>
</comment>
<comment type="caution">
    <text evidence="12">The sequence shown here is derived from an EMBL/GenBank/DDBJ whole genome shotgun (WGS) entry which is preliminary data.</text>
</comment>
<dbReference type="PRINTS" id="PR01099">
    <property type="entry name" value="HYETHTZKNASE"/>
</dbReference>
<evidence type="ECO:0000256" key="3">
    <source>
        <dbReference type="ARBA" id="ARBA00004868"/>
    </source>
</evidence>
<accession>A0ABS6NPF3</accession>
<evidence type="ECO:0000256" key="11">
    <source>
        <dbReference type="HAMAP-Rule" id="MF_00228"/>
    </source>
</evidence>
<evidence type="ECO:0000256" key="5">
    <source>
        <dbReference type="ARBA" id="ARBA00022723"/>
    </source>
</evidence>
<keyword evidence="5 11" id="KW-0479">Metal-binding</keyword>
<keyword evidence="7 11" id="KW-0418">Kinase</keyword>
<feature type="binding site" evidence="11">
    <location>
        <position position="124"/>
    </location>
    <ligand>
        <name>ATP</name>
        <dbReference type="ChEBI" id="CHEBI:30616"/>
    </ligand>
</feature>
<dbReference type="EC" id="2.7.1.50" evidence="11"/>
<evidence type="ECO:0000256" key="10">
    <source>
        <dbReference type="ARBA" id="ARBA00022977"/>
    </source>
</evidence>
<evidence type="ECO:0000256" key="8">
    <source>
        <dbReference type="ARBA" id="ARBA00022840"/>
    </source>
</evidence>
<gene>
    <name evidence="11 12" type="primary">thiM</name>
    <name evidence="12" type="ORF">KU392_09595</name>
</gene>
<keyword evidence="8 11" id="KW-0067">ATP-binding</keyword>
<evidence type="ECO:0000256" key="1">
    <source>
        <dbReference type="ARBA" id="ARBA00001771"/>
    </source>
</evidence>
<reference evidence="12 13" key="1">
    <citation type="submission" date="2021-06" db="EMBL/GenBank/DDBJ databases">
        <authorList>
            <person name="Lu T."/>
            <person name="Wang Q."/>
            <person name="Han X."/>
        </authorList>
    </citation>
    <scope>NUCLEOTIDE SEQUENCE [LARGE SCALE GENOMIC DNA]</scope>
    <source>
        <strain evidence="12 13">LAM0050</strain>
    </source>
</reference>
<feature type="binding site" evidence="11">
    <location>
        <position position="48"/>
    </location>
    <ligand>
        <name>substrate</name>
    </ligand>
</feature>
<dbReference type="PIRSF" id="PIRSF000513">
    <property type="entry name" value="Thz_kinase"/>
    <property type="match status" value="1"/>
</dbReference>
<dbReference type="Proteomes" id="UP000722165">
    <property type="component" value="Unassembled WGS sequence"/>
</dbReference>
<evidence type="ECO:0000256" key="2">
    <source>
        <dbReference type="ARBA" id="ARBA00001946"/>
    </source>
</evidence>
<evidence type="ECO:0000256" key="7">
    <source>
        <dbReference type="ARBA" id="ARBA00022777"/>
    </source>
</evidence>
<name>A0ABS6NPF3_9BURK</name>
<dbReference type="Gene3D" id="3.40.1190.20">
    <property type="match status" value="1"/>
</dbReference>
<sequence length="277" mass="29324">MRHQLKTDIGTLLDKVRASTPLVHHITNYVTVNDCANMTLAIGASPVMADSIHEVRDMVSIAAALVINTGTLNEATVAAMHAAAKQANAKGIPLVLDPVGAGATPYRTETVRQLLQQARFSVIRGNLSEIRVLAGLDEKTRGVDATAVFDGNALQQETRIFIENTARKLNTTLAVTGAVDIVSDGKRTCFIENGRPEMARVTGTGCMCSSLVGAFLSVTDDAFFAALAGVLCMGIAGEIAYGNLQPQEGNASYRNRIIDAAYHLTAARLAGRARLTG</sequence>
<protein>
    <recommendedName>
        <fullName evidence="11">Hydroxyethylthiazole kinase</fullName>
        <ecNumber evidence="11">2.7.1.50</ecNumber>
    </recommendedName>
    <alternativeName>
        <fullName evidence="11">4-methyl-5-beta-hydroxyethylthiazole kinase</fullName>
        <shortName evidence="11">TH kinase</shortName>
        <shortName evidence="11">Thz kinase</shortName>
    </alternativeName>
</protein>
<evidence type="ECO:0000256" key="6">
    <source>
        <dbReference type="ARBA" id="ARBA00022741"/>
    </source>
</evidence>
<dbReference type="InterPro" id="IPR000417">
    <property type="entry name" value="Hyethyz_kinase"/>
</dbReference>
<keyword evidence="10 11" id="KW-0784">Thiamine biosynthesis</keyword>
<dbReference type="CDD" id="cd01170">
    <property type="entry name" value="THZ_kinase"/>
    <property type="match status" value="1"/>
</dbReference>
<keyword evidence="6 11" id="KW-0547">Nucleotide-binding</keyword>
<keyword evidence="9 11" id="KW-0460">Magnesium</keyword>
<dbReference type="NCBIfam" id="NF006830">
    <property type="entry name" value="PRK09355.1"/>
    <property type="match status" value="1"/>
</dbReference>
<comment type="function">
    <text evidence="11">Catalyzes the phosphorylation of the hydroxyl group of 4-methyl-5-beta-hydroxyethylthiazole (THZ).</text>
</comment>
<dbReference type="EMBL" id="JAHSPR010000006">
    <property type="protein sequence ID" value="MBV4397501.1"/>
    <property type="molecule type" value="Genomic_DNA"/>
</dbReference>
<evidence type="ECO:0000256" key="9">
    <source>
        <dbReference type="ARBA" id="ARBA00022842"/>
    </source>
</evidence>
<comment type="pathway">
    <text evidence="3 11">Cofactor biosynthesis; thiamine diphosphate biosynthesis; 4-methyl-5-(2-phosphoethyl)-thiazole from 5-(2-hydroxyethyl)-4-methylthiazole: step 1/1.</text>
</comment>
<dbReference type="Pfam" id="PF02110">
    <property type="entry name" value="HK"/>
    <property type="match status" value="1"/>
</dbReference>
<dbReference type="GO" id="GO:0004417">
    <property type="term" value="F:hydroxyethylthiazole kinase activity"/>
    <property type="evidence" value="ECO:0007669"/>
    <property type="project" value="UniProtKB-EC"/>
</dbReference>
<dbReference type="InterPro" id="IPR029056">
    <property type="entry name" value="Ribokinase-like"/>
</dbReference>
<proteinExistence type="inferred from homology"/>
<evidence type="ECO:0000313" key="13">
    <source>
        <dbReference type="Proteomes" id="UP000722165"/>
    </source>
</evidence>
<feature type="binding site" evidence="11">
    <location>
        <position position="176"/>
    </location>
    <ligand>
        <name>ATP</name>
        <dbReference type="ChEBI" id="CHEBI:30616"/>
    </ligand>
</feature>
<organism evidence="12 13">
    <name type="scientific">Advenella alkanexedens</name>
    <dbReference type="NCBI Taxonomy" id="1481665"/>
    <lineage>
        <taxon>Bacteria</taxon>
        <taxon>Pseudomonadati</taxon>
        <taxon>Pseudomonadota</taxon>
        <taxon>Betaproteobacteria</taxon>
        <taxon>Burkholderiales</taxon>
        <taxon>Alcaligenaceae</taxon>
    </lineage>
</organism>
<evidence type="ECO:0000313" key="12">
    <source>
        <dbReference type="EMBL" id="MBV4397501.1"/>
    </source>
</evidence>
<dbReference type="RefSeq" id="WP_169293735.1">
    <property type="nucleotide sequence ID" value="NZ_JAHSPR010000006.1"/>
</dbReference>
<dbReference type="NCBIfam" id="TIGR00694">
    <property type="entry name" value="thiM"/>
    <property type="match status" value="1"/>
</dbReference>
<dbReference type="SUPFAM" id="SSF53613">
    <property type="entry name" value="Ribokinase-like"/>
    <property type="match status" value="1"/>
</dbReference>
<comment type="catalytic activity">
    <reaction evidence="1 11">
        <text>5-(2-hydroxyethyl)-4-methylthiazole + ATP = 4-methyl-5-(2-phosphooxyethyl)-thiazole + ADP + H(+)</text>
        <dbReference type="Rhea" id="RHEA:24212"/>
        <dbReference type="ChEBI" id="CHEBI:15378"/>
        <dbReference type="ChEBI" id="CHEBI:17957"/>
        <dbReference type="ChEBI" id="CHEBI:30616"/>
        <dbReference type="ChEBI" id="CHEBI:58296"/>
        <dbReference type="ChEBI" id="CHEBI:456216"/>
        <dbReference type="EC" id="2.7.1.50"/>
    </reaction>
</comment>
<keyword evidence="4 11" id="KW-0808">Transferase</keyword>
<keyword evidence="13" id="KW-1185">Reference proteome</keyword>
<feature type="binding site" evidence="11">
    <location>
        <position position="203"/>
    </location>
    <ligand>
        <name>substrate</name>
    </ligand>
</feature>
<evidence type="ECO:0000256" key="4">
    <source>
        <dbReference type="ARBA" id="ARBA00022679"/>
    </source>
</evidence>